<feature type="transmembrane region" description="Helical" evidence="1">
    <location>
        <begin position="49"/>
        <end position="67"/>
    </location>
</feature>
<feature type="transmembrane region" description="Helical" evidence="1">
    <location>
        <begin position="20"/>
        <end position="37"/>
    </location>
</feature>
<organism evidence="2 3">
    <name type="scientific">Bacillus aerolatus</name>
    <dbReference type="NCBI Taxonomy" id="2653354"/>
    <lineage>
        <taxon>Bacteria</taxon>
        <taxon>Bacillati</taxon>
        <taxon>Bacillota</taxon>
        <taxon>Bacilli</taxon>
        <taxon>Bacillales</taxon>
        <taxon>Bacillaceae</taxon>
        <taxon>Bacillus</taxon>
    </lineage>
</organism>
<evidence type="ECO:0000256" key="1">
    <source>
        <dbReference type="SAM" id="Phobius"/>
    </source>
</evidence>
<keyword evidence="1" id="KW-1133">Transmembrane helix</keyword>
<feature type="transmembrane region" description="Helical" evidence="1">
    <location>
        <begin position="159"/>
        <end position="180"/>
    </location>
</feature>
<sequence length="246" mass="28682">MEWLNGSYEGFHFEMFSASHIAVLTILSLTVLCTFLYREKLRTKNTRKADLAAAFFLLGLEAAYHGWMVHIGTWKVSHSLPLELCNIASLLTFFLLITGKKAAYEILLFIGLLGASQALLTPYLYFDFPHFRFFHFFFTHMIIFWTPLYFTWVKGYRPTFFSVLKTMIFLNVLLPIALIINNLTNGNYLYLSHKPETASMLDLLGPYPWYILSLEATAFILSVMIWLLFRNRSSAILIEKEFQQYF</sequence>
<feature type="transmembrane region" description="Helical" evidence="1">
    <location>
        <begin position="209"/>
        <end position="229"/>
    </location>
</feature>
<dbReference type="EMBL" id="WEIO01000002">
    <property type="protein sequence ID" value="KAB7708250.1"/>
    <property type="molecule type" value="Genomic_DNA"/>
</dbReference>
<proteinExistence type="predicted"/>
<reference evidence="2 3" key="1">
    <citation type="submission" date="2019-10" db="EMBL/GenBank/DDBJ databases">
        <title>Bacillus aerolatum sp. nov., isolated from bioaerosol of sport playgrounds.</title>
        <authorList>
            <person name="Chen P."/>
            <person name="Zhang G."/>
        </authorList>
    </citation>
    <scope>NUCLEOTIDE SEQUENCE [LARGE SCALE GENOMIC DNA]</scope>
    <source>
        <strain evidence="2 3">CX253</strain>
    </source>
</reference>
<comment type="caution">
    <text evidence="2">The sequence shown here is derived from an EMBL/GenBank/DDBJ whole genome shotgun (WGS) entry which is preliminary data.</text>
</comment>
<accession>A0A6I1FIM4</accession>
<protein>
    <submittedName>
        <fullName evidence="2">TIGR02206 family membrane protein</fullName>
    </submittedName>
</protein>
<dbReference type="Pfam" id="PF14808">
    <property type="entry name" value="TMEM164"/>
    <property type="match status" value="1"/>
</dbReference>
<evidence type="ECO:0000313" key="3">
    <source>
        <dbReference type="Proteomes" id="UP000429595"/>
    </source>
</evidence>
<gene>
    <name evidence="2" type="ORF">F9802_06000</name>
</gene>
<dbReference type="NCBIfam" id="TIGR02206">
    <property type="entry name" value="intg_mem_TP0381"/>
    <property type="match status" value="1"/>
</dbReference>
<keyword evidence="1" id="KW-0472">Membrane</keyword>
<dbReference type="Proteomes" id="UP000429595">
    <property type="component" value="Unassembled WGS sequence"/>
</dbReference>
<dbReference type="InterPro" id="IPR011737">
    <property type="entry name" value="CHP02206_TP0381"/>
</dbReference>
<feature type="transmembrane region" description="Helical" evidence="1">
    <location>
        <begin position="106"/>
        <end position="126"/>
    </location>
</feature>
<keyword evidence="3" id="KW-1185">Reference proteome</keyword>
<feature type="transmembrane region" description="Helical" evidence="1">
    <location>
        <begin position="79"/>
        <end position="99"/>
    </location>
</feature>
<keyword evidence="1" id="KW-0812">Transmembrane</keyword>
<name>A0A6I1FIM4_9BACI</name>
<dbReference type="RefSeq" id="WP_152150235.1">
    <property type="nucleotide sequence ID" value="NZ_WEIO01000002.1"/>
</dbReference>
<feature type="transmembrane region" description="Helical" evidence="1">
    <location>
        <begin position="132"/>
        <end position="152"/>
    </location>
</feature>
<dbReference type="AlphaFoldDB" id="A0A6I1FIM4"/>
<evidence type="ECO:0000313" key="2">
    <source>
        <dbReference type="EMBL" id="KAB7708250.1"/>
    </source>
</evidence>